<organism evidence="9 10">
    <name type="scientific">Raoultibacter timonensis</name>
    <dbReference type="NCBI Taxonomy" id="1907662"/>
    <lineage>
        <taxon>Bacteria</taxon>
        <taxon>Bacillati</taxon>
        <taxon>Actinomycetota</taxon>
        <taxon>Coriobacteriia</taxon>
        <taxon>Eggerthellales</taxon>
        <taxon>Eggerthellaceae</taxon>
        <taxon>Raoultibacter</taxon>
    </lineage>
</organism>
<evidence type="ECO:0000256" key="6">
    <source>
        <dbReference type="ARBA" id="ARBA00023002"/>
    </source>
</evidence>
<dbReference type="SUPFAM" id="SSF53720">
    <property type="entry name" value="ALDH-like"/>
    <property type="match status" value="1"/>
</dbReference>
<comment type="similarity">
    <text evidence="3">Belongs to the LuxC family.</text>
</comment>
<dbReference type="InterPro" id="IPR016161">
    <property type="entry name" value="Ald_DH/histidinol_DH"/>
</dbReference>
<reference evidence="9 10" key="1">
    <citation type="submission" date="2022-01" db="EMBL/GenBank/DDBJ databases">
        <title>Novel bile acid biosynthetic pathways are enriched in the microbiome of centenarians.</title>
        <authorList>
            <person name="Sato Y."/>
            <person name="Atarashi K."/>
            <person name="Plichta R.D."/>
            <person name="Arai Y."/>
            <person name="Sasajima S."/>
            <person name="Kearney M.S."/>
            <person name="Suda W."/>
            <person name="Takeshita K."/>
            <person name="Sasaki T."/>
            <person name="Okamoto S."/>
            <person name="Skelly N.A."/>
            <person name="Okamura Y."/>
            <person name="Vlamakis H."/>
            <person name="Li Y."/>
            <person name="Tanoue T."/>
            <person name="Takei H."/>
            <person name="Nittono H."/>
            <person name="Narushima S."/>
            <person name="Irie J."/>
            <person name="Itoh H."/>
            <person name="Moriya K."/>
            <person name="Sugiura Y."/>
            <person name="Suematsu M."/>
            <person name="Moritoki N."/>
            <person name="Shibata S."/>
            <person name="Littman R.D."/>
            <person name="Fischbach A.M."/>
            <person name="Uwamino Y."/>
            <person name="Inoue T."/>
            <person name="Honda A."/>
            <person name="Hattori M."/>
            <person name="Murai T."/>
            <person name="Xavier J.R."/>
            <person name="Hirose N."/>
            <person name="Honda K."/>
        </authorList>
    </citation>
    <scope>NUCLEOTIDE SEQUENCE [LARGE SCALE GENOMIC DNA]</scope>
    <source>
        <strain evidence="9 10">CE91-St30</strain>
    </source>
</reference>
<accession>A0ABM7WIT7</accession>
<dbReference type="Pfam" id="PF05893">
    <property type="entry name" value="LuxC"/>
    <property type="match status" value="1"/>
</dbReference>
<comment type="function">
    <text evidence="1">LuxC is the fatty acid reductase enzyme responsible for synthesis of the aldehyde substrate for the luminescent reaction catalyzed by luciferase.</text>
</comment>
<keyword evidence="5" id="KW-0521">NADP</keyword>
<evidence type="ECO:0000313" key="9">
    <source>
        <dbReference type="EMBL" id="BDE96224.1"/>
    </source>
</evidence>
<evidence type="ECO:0000256" key="4">
    <source>
        <dbReference type="ARBA" id="ARBA00013020"/>
    </source>
</evidence>
<evidence type="ECO:0000256" key="5">
    <source>
        <dbReference type="ARBA" id="ARBA00022857"/>
    </source>
</evidence>
<evidence type="ECO:0000256" key="3">
    <source>
        <dbReference type="ARBA" id="ARBA00010915"/>
    </source>
</evidence>
<keyword evidence="7" id="KW-0455">Luminescence</keyword>
<evidence type="ECO:0000256" key="8">
    <source>
        <dbReference type="ARBA" id="ARBA00049412"/>
    </source>
</evidence>
<evidence type="ECO:0000313" key="10">
    <source>
        <dbReference type="Proteomes" id="UP001320544"/>
    </source>
</evidence>
<comment type="catalytic activity">
    <reaction evidence="8">
        <text>a long-chain fatty aldehyde + NADP(+) + CoA = a long-chain fatty acyl-CoA + NADPH + H(+)</text>
        <dbReference type="Rhea" id="RHEA:15437"/>
        <dbReference type="ChEBI" id="CHEBI:15378"/>
        <dbReference type="ChEBI" id="CHEBI:17176"/>
        <dbReference type="ChEBI" id="CHEBI:57287"/>
        <dbReference type="ChEBI" id="CHEBI:57783"/>
        <dbReference type="ChEBI" id="CHEBI:58349"/>
        <dbReference type="ChEBI" id="CHEBI:83139"/>
        <dbReference type="EC" id="1.2.1.50"/>
    </reaction>
</comment>
<name>A0ABM7WIT7_9ACTN</name>
<sequence length="404" mass="45215">MNAVEMDPRISGTIQCLAGCLDGIVAEPLLPYSEEAISFLAALSSRLMKDRSVKGFPDIISFAYWCRKSNIEKKRDESRSRTAYFDERIGRGLTFHIAPSNIPVNFAFSLAFGLLAGNACIVRVPSKPFEQTGVICRAIEDVLPEHPEIAKRCAVVTYPVDDEVTGAFSLVSDARLIWGGDSTIASVRRLPSKPRCVDILFSDRYSVALMDGRAMKDIGDEDLSRLAEGFYNDTYLMDQNACSSPQMIYWLHDVPESRDRFWAAVRESAARRYVLQPQIAMDKYVQLCEDVLDAVAGGEVRFDGLLTVVDVLSTPDDICGLRGKGGYFYQQVVSDLNEIEPFVTERFQTLLYFGVEASDIRDFVLKKKLRGIDRIVPVGHAMDIDIVWDGYDLVAELSRIVDVR</sequence>
<evidence type="ECO:0000256" key="1">
    <source>
        <dbReference type="ARBA" id="ARBA00003277"/>
    </source>
</evidence>
<dbReference type="InterPro" id="IPR016162">
    <property type="entry name" value="Ald_DH_N"/>
</dbReference>
<dbReference type="EC" id="1.2.1.50" evidence="4"/>
<comment type="pathway">
    <text evidence="2">Lipid metabolism; fatty acid reduction for biolumincescence.</text>
</comment>
<evidence type="ECO:0000256" key="2">
    <source>
        <dbReference type="ARBA" id="ARBA00004908"/>
    </source>
</evidence>
<dbReference type="InterPro" id="IPR008670">
    <property type="entry name" value="CoA_reduct_LuxC"/>
</dbReference>
<gene>
    <name evidence="9" type="ORF">CE91St30_15570</name>
</gene>
<dbReference type="EMBL" id="AP025564">
    <property type="protein sequence ID" value="BDE96224.1"/>
    <property type="molecule type" value="Genomic_DNA"/>
</dbReference>
<proteinExistence type="inferred from homology"/>
<evidence type="ECO:0000256" key="7">
    <source>
        <dbReference type="ARBA" id="ARBA00023223"/>
    </source>
</evidence>
<dbReference type="Proteomes" id="UP001320544">
    <property type="component" value="Chromosome"/>
</dbReference>
<keyword evidence="10" id="KW-1185">Reference proteome</keyword>
<dbReference type="Gene3D" id="3.40.605.10">
    <property type="entry name" value="Aldehyde Dehydrogenase, Chain A, domain 1"/>
    <property type="match status" value="1"/>
</dbReference>
<protein>
    <recommendedName>
        <fullName evidence="4">long-chain-fatty-acyl-CoA reductase</fullName>
        <ecNumber evidence="4">1.2.1.50</ecNumber>
    </recommendedName>
</protein>
<keyword evidence="6" id="KW-0560">Oxidoreductase</keyword>